<dbReference type="GO" id="GO:0016260">
    <property type="term" value="P:selenocysteine biosynthetic process"/>
    <property type="evidence" value="ECO:0007669"/>
    <property type="project" value="UniProtKB-UniRule"/>
</dbReference>
<dbReference type="InterPro" id="IPR042103">
    <property type="entry name" value="SerRS_1_N_sf"/>
</dbReference>
<keyword evidence="2 6" id="KW-0547">Nucleotide-binding</keyword>
<comment type="domain">
    <text evidence="6">Consists of two distinct domains, a catalytic core and a N-terminal extension that is involved in tRNA binding.</text>
</comment>
<feature type="binding site" evidence="8">
    <location>
        <begin position="275"/>
        <end position="278"/>
    </location>
    <ligand>
        <name>ATP</name>
        <dbReference type="ChEBI" id="CHEBI:30616"/>
    </ligand>
</feature>
<dbReference type="Proteomes" id="UP000177177">
    <property type="component" value="Unassembled WGS sequence"/>
</dbReference>
<accession>A0A1G2KU21</accession>
<dbReference type="PANTHER" id="PTHR11778">
    <property type="entry name" value="SERYL-TRNA SYNTHETASE"/>
    <property type="match status" value="1"/>
</dbReference>
<feature type="binding site" evidence="6">
    <location>
        <position position="381"/>
    </location>
    <ligand>
        <name>L-serine</name>
        <dbReference type="ChEBI" id="CHEBI:33384"/>
    </ligand>
</feature>
<dbReference type="GO" id="GO:0005737">
    <property type="term" value="C:cytoplasm"/>
    <property type="evidence" value="ECO:0007669"/>
    <property type="project" value="UniProtKB-SubCell"/>
</dbReference>
<dbReference type="PIRSF" id="PIRSF001529">
    <property type="entry name" value="Ser-tRNA-synth_IIa"/>
    <property type="match status" value="1"/>
</dbReference>
<keyword evidence="4 6" id="KW-0648">Protein biosynthesis</keyword>
<gene>
    <name evidence="6" type="primary">serS</name>
    <name evidence="10" type="ORF">A3C92_02715</name>
</gene>
<evidence type="ECO:0000256" key="2">
    <source>
        <dbReference type="ARBA" id="ARBA00022741"/>
    </source>
</evidence>
<dbReference type="SUPFAM" id="SSF46589">
    <property type="entry name" value="tRNA-binding arm"/>
    <property type="match status" value="1"/>
</dbReference>
<feature type="binding site" evidence="7">
    <location>
        <position position="379"/>
    </location>
    <ligand>
        <name>L-serine</name>
        <dbReference type="ChEBI" id="CHEBI:33384"/>
    </ligand>
</feature>
<keyword evidence="3 6" id="KW-0067">ATP-binding</keyword>
<dbReference type="InterPro" id="IPR002317">
    <property type="entry name" value="Ser-tRNA-ligase_type_1"/>
</dbReference>
<evidence type="ECO:0000259" key="9">
    <source>
        <dbReference type="PROSITE" id="PS50862"/>
    </source>
</evidence>
<evidence type="ECO:0000256" key="5">
    <source>
        <dbReference type="ARBA" id="ARBA00023146"/>
    </source>
</evidence>
<keyword evidence="1 6" id="KW-0436">Ligase</keyword>
<keyword evidence="6" id="KW-0963">Cytoplasm</keyword>
<evidence type="ECO:0000256" key="1">
    <source>
        <dbReference type="ARBA" id="ARBA00022598"/>
    </source>
</evidence>
<comment type="pathway">
    <text evidence="6">Aminoacyl-tRNA biosynthesis; selenocysteinyl-tRNA(Sec) biosynthesis; L-seryl-tRNA(Sec) from L-serine and tRNA(Sec): step 1/1.</text>
</comment>
<comment type="subcellular location">
    <subcellularLocation>
        <location evidence="6">Cytoplasm</location>
    </subcellularLocation>
</comment>
<dbReference type="PROSITE" id="PS50862">
    <property type="entry name" value="AA_TRNA_LIGASE_II"/>
    <property type="match status" value="1"/>
</dbReference>
<evidence type="ECO:0000313" key="11">
    <source>
        <dbReference type="Proteomes" id="UP000177177"/>
    </source>
</evidence>
<feature type="binding site" evidence="7">
    <location>
        <position position="228"/>
    </location>
    <ligand>
        <name>L-serine</name>
        <dbReference type="ChEBI" id="CHEBI:33384"/>
    </ligand>
</feature>
<dbReference type="EC" id="6.1.1.11" evidence="6"/>
<dbReference type="InterPro" id="IPR006195">
    <property type="entry name" value="aa-tRNA-synth_II"/>
</dbReference>
<dbReference type="GO" id="GO:0005524">
    <property type="term" value="F:ATP binding"/>
    <property type="evidence" value="ECO:0007669"/>
    <property type="project" value="UniProtKB-UniRule"/>
</dbReference>
<name>A0A1G2KU21_9BACT</name>
<dbReference type="EMBL" id="MHQN01000027">
    <property type="protein sequence ID" value="OHA02940.1"/>
    <property type="molecule type" value="Genomic_DNA"/>
</dbReference>
<dbReference type="UniPathway" id="UPA00906">
    <property type="reaction ID" value="UER00895"/>
</dbReference>
<dbReference type="GO" id="GO:0006434">
    <property type="term" value="P:seryl-tRNA aminoacylation"/>
    <property type="evidence" value="ECO:0007669"/>
    <property type="project" value="UniProtKB-UniRule"/>
</dbReference>
<feature type="binding site" evidence="6 8">
    <location>
        <begin position="259"/>
        <end position="261"/>
    </location>
    <ligand>
        <name>ATP</name>
        <dbReference type="ChEBI" id="CHEBI:30616"/>
    </ligand>
</feature>
<proteinExistence type="inferred from homology"/>
<reference evidence="10 11" key="1">
    <citation type="journal article" date="2016" name="Nat. Commun.">
        <title>Thousands of microbial genomes shed light on interconnected biogeochemical processes in an aquifer system.</title>
        <authorList>
            <person name="Anantharaman K."/>
            <person name="Brown C.T."/>
            <person name="Hug L.A."/>
            <person name="Sharon I."/>
            <person name="Castelle C.J."/>
            <person name="Probst A.J."/>
            <person name="Thomas B.C."/>
            <person name="Singh A."/>
            <person name="Wilkins M.J."/>
            <person name="Karaoz U."/>
            <person name="Brodie E.L."/>
            <person name="Williams K.H."/>
            <person name="Hubbard S.S."/>
            <person name="Banfield J.F."/>
        </authorList>
    </citation>
    <scope>NUCLEOTIDE SEQUENCE [LARGE SCALE GENOMIC DNA]</scope>
</reference>
<dbReference type="HAMAP" id="MF_00176">
    <property type="entry name" value="Ser_tRNA_synth_type1"/>
    <property type="match status" value="1"/>
</dbReference>
<organism evidence="10 11">
    <name type="scientific">Candidatus Sungbacteria bacterium RIFCSPHIGHO2_02_FULL_53_17</name>
    <dbReference type="NCBI Taxonomy" id="1802275"/>
    <lineage>
        <taxon>Bacteria</taxon>
        <taxon>Candidatus Sungiibacteriota</taxon>
    </lineage>
</organism>
<dbReference type="InterPro" id="IPR033729">
    <property type="entry name" value="SerRS_core"/>
</dbReference>
<dbReference type="InterPro" id="IPR002314">
    <property type="entry name" value="aa-tRNA-synt_IIb"/>
</dbReference>
<feature type="binding site" evidence="6 8">
    <location>
        <begin position="346"/>
        <end position="349"/>
    </location>
    <ligand>
        <name>ATP</name>
        <dbReference type="ChEBI" id="CHEBI:30616"/>
    </ligand>
</feature>
<comment type="catalytic activity">
    <reaction evidence="6">
        <text>tRNA(Sec) + L-serine + ATP = L-seryl-tRNA(Sec) + AMP + diphosphate + H(+)</text>
        <dbReference type="Rhea" id="RHEA:42580"/>
        <dbReference type="Rhea" id="RHEA-COMP:9742"/>
        <dbReference type="Rhea" id="RHEA-COMP:10128"/>
        <dbReference type="ChEBI" id="CHEBI:15378"/>
        <dbReference type="ChEBI" id="CHEBI:30616"/>
        <dbReference type="ChEBI" id="CHEBI:33019"/>
        <dbReference type="ChEBI" id="CHEBI:33384"/>
        <dbReference type="ChEBI" id="CHEBI:78442"/>
        <dbReference type="ChEBI" id="CHEBI:78533"/>
        <dbReference type="ChEBI" id="CHEBI:456215"/>
        <dbReference type="EC" id="6.1.1.11"/>
    </reaction>
</comment>
<protein>
    <recommendedName>
        <fullName evidence="6">Serine--tRNA ligase</fullName>
        <ecNumber evidence="6">6.1.1.11</ecNumber>
    </recommendedName>
    <alternativeName>
        <fullName evidence="6">Seryl-tRNA synthetase</fullName>
        <shortName evidence="6">SerRS</shortName>
    </alternativeName>
    <alternativeName>
        <fullName evidence="6">Seryl-tRNA(Ser/Sec) synthetase</fullName>
    </alternativeName>
</protein>
<dbReference type="Pfam" id="PF02403">
    <property type="entry name" value="Seryl_tRNA_N"/>
    <property type="match status" value="1"/>
</dbReference>
<dbReference type="InterPro" id="IPR010978">
    <property type="entry name" value="tRNA-bd_arm"/>
</dbReference>
<evidence type="ECO:0000256" key="7">
    <source>
        <dbReference type="PIRSR" id="PIRSR001529-1"/>
    </source>
</evidence>
<feature type="binding site" evidence="6 7">
    <location>
        <position position="282"/>
    </location>
    <ligand>
        <name>L-serine</name>
        <dbReference type="ChEBI" id="CHEBI:33384"/>
    </ligand>
</feature>
<feature type="domain" description="Aminoacyl-transfer RNA synthetases class-II family profile" evidence="9">
    <location>
        <begin position="136"/>
        <end position="406"/>
    </location>
</feature>
<evidence type="ECO:0000256" key="4">
    <source>
        <dbReference type="ARBA" id="ARBA00022917"/>
    </source>
</evidence>
<dbReference type="SUPFAM" id="SSF55681">
    <property type="entry name" value="Class II aaRS and biotin synthetases"/>
    <property type="match status" value="1"/>
</dbReference>
<dbReference type="AlphaFoldDB" id="A0A1G2KU21"/>
<evidence type="ECO:0000256" key="3">
    <source>
        <dbReference type="ARBA" id="ARBA00022840"/>
    </source>
</evidence>
<feature type="binding site" evidence="6">
    <location>
        <position position="275"/>
    </location>
    <ligand>
        <name>ATP</name>
        <dbReference type="ChEBI" id="CHEBI:30616"/>
    </ligand>
</feature>
<comment type="similarity">
    <text evidence="6">Belongs to the class-II aminoacyl-tRNA synthetase family. Type-1 seryl-tRNA synthetase subfamily.</text>
</comment>
<dbReference type="Gene3D" id="3.30.930.10">
    <property type="entry name" value="Bira Bifunctional Protein, Domain 2"/>
    <property type="match status" value="1"/>
</dbReference>
<feature type="site" description="Important for serine binding" evidence="7">
    <location>
        <position position="381"/>
    </location>
</feature>
<dbReference type="PRINTS" id="PR00981">
    <property type="entry name" value="TRNASYNTHSER"/>
</dbReference>
<comment type="subunit">
    <text evidence="6">Homodimer. The tRNA molecule binds across the dimer.</text>
</comment>
<comment type="function">
    <text evidence="6">Catalyzes the attachment of serine to tRNA(Ser). Is also able to aminoacylate tRNA(Sec) with serine, to form the misacylated tRNA L-seryl-tRNA(Sec), which will be further converted into selenocysteinyl-tRNA(Sec).</text>
</comment>
<evidence type="ECO:0000256" key="6">
    <source>
        <dbReference type="HAMAP-Rule" id="MF_00176"/>
    </source>
</evidence>
<dbReference type="Pfam" id="PF00587">
    <property type="entry name" value="tRNA-synt_2b"/>
    <property type="match status" value="1"/>
</dbReference>
<dbReference type="Gene3D" id="1.10.287.40">
    <property type="entry name" value="Serine-tRNA synthetase, tRNA binding domain"/>
    <property type="match status" value="1"/>
</dbReference>
<comment type="catalytic activity">
    <reaction evidence="6">
        <text>tRNA(Ser) + L-serine + ATP = L-seryl-tRNA(Ser) + AMP + diphosphate + H(+)</text>
        <dbReference type="Rhea" id="RHEA:12292"/>
        <dbReference type="Rhea" id="RHEA-COMP:9669"/>
        <dbReference type="Rhea" id="RHEA-COMP:9703"/>
        <dbReference type="ChEBI" id="CHEBI:15378"/>
        <dbReference type="ChEBI" id="CHEBI:30616"/>
        <dbReference type="ChEBI" id="CHEBI:33019"/>
        <dbReference type="ChEBI" id="CHEBI:33384"/>
        <dbReference type="ChEBI" id="CHEBI:78442"/>
        <dbReference type="ChEBI" id="CHEBI:78533"/>
        <dbReference type="ChEBI" id="CHEBI:456215"/>
        <dbReference type="EC" id="6.1.1.11"/>
    </reaction>
</comment>
<dbReference type="CDD" id="cd00770">
    <property type="entry name" value="SerRS_core"/>
    <property type="match status" value="1"/>
</dbReference>
<feature type="binding site" evidence="7">
    <location>
        <position position="259"/>
    </location>
    <ligand>
        <name>L-serine</name>
        <dbReference type="ChEBI" id="CHEBI:33384"/>
    </ligand>
</feature>
<dbReference type="InterPro" id="IPR015866">
    <property type="entry name" value="Ser-tRNA-synth_1_N"/>
</dbReference>
<dbReference type="InterPro" id="IPR045864">
    <property type="entry name" value="aa-tRNA-synth_II/BPL/LPL"/>
</dbReference>
<sequence>MLDTKWVREHRDEVEKSLKRRGSHFDMAALLAADEVRRVAIKEGDDLRARHNELSESIAAATGDDRQEKIAQSREMKARLGAVEEAAQQADDEFAALMHQLPNMTDAGAPDGFSEKDNKVLREVGEKPQLDFEPRDHLAIGTALDILDFERGAKVAGSGFYYLKNEGVLLELALVRFAMDFLQEKGFTPVITPDLARKKFYLGTGYLPAGPEAQTYEIADSDLGLIATAEVTLAALHAGEILEGSHLPLRYAGYSHCFRREDGAYGTYSKGLYRVHQFSKVEMFAFATPETSREIHKEFLAQEEELWQKFGVPYRVLDMCAADLGTQASRKFDLEAWMPGRGDWGEVTSTSNTTDYQARNLDIRYRIADGGIAVAHTVNGTALATSRALIAILENYQQNDGSVAIPPALQPYMNGMRFIRR</sequence>
<evidence type="ECO:0000313" key="10">
    <source>
        <dbReference type="EMBL" id="OHA02940.1"/>
    </source>
</evidence>
<dbReference type="GO" id="GO:0004828">
    <property type="term" value="F:serine-tRNA ligase activity"/>
    <property type="evidence" value="ECO:0007669"/>
    <property type="project" value="UniProtKB-UniRule"/>
</dbReference>
<evidence type="ECO:0000256" key="8">
    <source>
        <dbReference type="PIRSR" id="PIRSR001529-2"/>
    </source>
</evidence>
<dbReference type="NCBIfam" id="TIGR00414">
    <property type="entry name" value="serS"/>
    <property type="match status" value="1"/>
</dbReference>
<feature type="binding site" evidence="6">
    <location>
        <begin position="228"/>
        <end position="230"/>
    </location>
    <ligand>
        <name>L-serine</name>
        <dbReference type="ChEBI" id="CHEBI:33384"/>
    </ligand>
</feature>
<keyword evidence="5 6" id="KW-0030">Aminoacyl-tRNA synthetase</keyword>
<comment type="caution">
    <text evidence="10">The sequence shown here is derived from an EMBL/GenBank/DDBJ whole genome shotgun (WGS) entry which is preliminary data.</text>
</comment>